<dbReference type="OrthoDB" id="10260625at2759"/>
<evidence type="ECO:0000313" key="3">
    <source>
        <dbReference type="EMBL" id="KAE9409051.1"/>
    </source>
</evidence>
<keyword evidence="4" id="KW-1185">Reference proteome</keyword>
<accession>A0A6A4IEL9</accession>
<reference evidence="3" key="1">
    <citation type="journal article" date="2019" name="Environ. Microbiol.">
        <title>Fungal ecological strategies reflected in gene transcription - a case study of two litter decomposers.</title>
        <authorList>
            <person name="Barbi F."/>
            <person name="Kohler A."/>
            <person name="Barry K."/>
            <person name="Baskaran P."/>
            <person name="Daum C."/>
            <person name="Fauchery L."/>
            <person name="Ihrmark K."/>
            <person name="Kuo A."/>
            <person name="LaButti K."/>
            <person name="Lipzen A."/>
            <person name="Morin E."/>
            <person name="Grigoriev I.V."/>
            <person name="Henrissat B."/>
            <person name="Lindahl B."/>
            <person name="Martin F."/>
        </authorList>
    </citation>
    <scope>NUCLEOTIDE SEQUENCE</scope>
    <source>
        <strain evidence="3">JB14</strain>
    </source>
</reference>
<comment type="similarity">
    <text evidence="1">Belongs to the 14-3-3 family.</text>
</comment>
<gene>
    <name evidence="3" type="ORF">BT96DRAFT_807432</name>
</gene>
<dbReference type="InterPro" id="IPR036815">
    <property type="entry name" value="14-3-3_dom_sf"/>
</dbReference>
<proteinExistence type="inferred from homology"/>
<protein>
    <submittedName>
        <fullName evidence="3">14-3-3-domain-containing protein</fullName>
    </submittedName>
</protein>
<evidence type="ECO:0000313" key="4">
    <source>
        <dbReference type="Proteomes" id="UP000799118"/>
    </source>
</evidence>
<evidence type="ECO:0000259" key="2">
    <source>
        <dbReference type="Pfam" id="PF00244"/>
    </source>
</evidence>
<dbReference type="InterPro" id="IPR023410">
    <property type="entry name" value="14-3-3_domain"/>
</dbReference>
<feature type="domain" description="14-3-3" evidence="2">
    <location>
        <begin position="1"/>
        <end position="65"/>
    </location>
</feature>
<dbReference type="Pfam" id="PF00244">
    <property type="entry name" value="14-3-3"/>
    <property type="match status" value="1"/>
</dbReference>
<dbReference type="SUPFAM" id="SSF48445">
    <property type="entry name" value="14-3-3 protein"/>
    <property type="match status" value="1"/>
</dbReference>
<dbReference type="Gene3D" id="1.20.190.20">
    <property type="entry name" value="14-3-3 domain"/>
    <property type="match status" value="1"/>
</dbReference>
<evidence type="ECO:0000256" key="1">
    <source>
        <dbReference type="ARBA" id="ARBA00006141"/>
    </source>
</evidence>
<dbReference type="PANTHER" id="PTHR18860">
    <property type="entry name" value="14-3-3 PROTEIN"/>
    <property type="match status" value="1"/>
</dbReference>
<dbReference type="InterPro" id="IPR000308">
    <property type="entry name" value="14-3-3"/>
</dbReference>
<feature type="non-terminal residue" evidence="3">
    <location>
        <position position="1"/>
    </location>
</feature>
<organism evidence="3 4">
    <name type="scientific">Gymnopus androsaceus JB14</name>
    <dbReference type="NCBI Taxonomy" id="1447944"/>
    <lineage>
        <taxon>Eukaryota</taxon>
        <taxon>Fungi</taxon>
        <taxon>Dikarya</taxon>
        <taxon>Basidiomycota</taxon>
        <taxon>Agaricomycotina</taxon>
        <taxon>Agaricomycetes</taxon>
        <taxon>Agaricomycetidae</taxon>
        <taxon>Agaricales</taxon>
        <taxon>Marasmiineae</taxon>
        <taxon>Omphalotaceae</taxon>
        <taxon>Gymnopus</taxon>
    </lineage>
</organism>
<dbReference type="AlphaFoldDB" id="A0A6A4IEL9"/>
<sequence length="73" mass="8278">HSIHLSITLSLPNFYTNHQLPRPCTMSHQTGIDNAIDELDALLEEGYKDSTFIMQLFRDNLTLWTSDVRGSGT</sequence>
<name>A0A6A4IEL9_9AGAR</name>
<dbReference type="Proteomes" id="UP000799118">
    <property type="component" value="Unassembled WGS sequence"/>
</dbReference>
<dbReference type="EMBL" id="ML769389">
    <property type="protein sequence ID" value="KAE9409051.1"/>
    <property type="molecule type" value="Genomic_DNA"/>
</dbReference>